<reference evidence="2 3" key="1">
    <citation type="submission" date="2020-02" db="EMBL/GenBank/DDBJ databases">
        <title>Draft genome sequence of Haematococcus lacustris strain NIES-144.</title>
        <authorList>
            <person name="Morimoto D."/>
            <person name="Nakagawa S."/>
            <person name="Yoshida T."/>
            <person name="Sawayama S."/>
        </authorList>
    </citation>
    <scope>NUCLEOTIDE SEQUENCE [LARGE SCALE GENOMIC DNA]</scope>
    <source>
        <strain evidence="2 3">NIES-144</strain>
    </source>
</reference>
<feature type="compositionally biased region" description="Basic and acidic residues" evidence="1">
    <location>
        <begin position="70"/>
        <end position="80"/>
    </location>
</feature>
<proteinExistence type="predicted"/>
<name>A0A699YNM9_HAELA</name>
<evidence type="ECO:0000313" key="2">
    <source>
        <dbReference type="EMBL" id="GFH11887.1"/>
    </source>
</evidence>
<gene>
    <name evidence="2" type="ORF">HaLaN_07465</name>
</gene>
<evidence type="ECO:0000256" key="1">
    <source>
        <dbReference type="SAM" id="MobiDB-lite"/>
    </source>
</evidence>
<keyword evidence="3" id="KW-1185">Reference proteome</keyword>
<accession>A0A699YNM9</accession>
<organism evidence="2 3">
    <name type="scientific">Haematococcus lacustris</name>
    <name type="common">Green alga</name>
    <name type="synonym">Haematococcus pluvialis</name>
    <dbReference type="NCBI Taxonomy" id="44745"/>
    <lineage>
        <taxon>Eukaryota</taxon>
        <taxon>Viridiplantae</taxon>
        <taxon>Chlorophyta</taxon>
        <taxon>core chlorophytes</taxon>
        <taxon>Chlorophyceae</taxon>
        <taxon>CS clade</taxon>
        <taxon>Chlamydomonadales</taxon>
        <taxon>Haematococcaceae</taxon>
        <taxon>Haematococcus</taxon>
    </lineage>
</organism>
<sequence>MDKRKNFVLSTIVGAIAPADQKVWPLKLAGASKFAMGQKRVENFLRVLAAAIASYIQIDKHLDNLQSEFDAQRSKSDSPNKRKPSASDVALGRSSSGIADKIMWAMKCLHRLSKVQEVVQLMLGQAYKAGAALNGGSDAGSGLRNCSGAATELEKEVEAYRKEMFDAWES</sequence>
<dbReference type="AlphaFoldDB" id="A0A699YNM9"/>
<evidence type="ECO:0000313" key="3">
    <source>
        <dbReference type="Proteomes" id="UP000485058"/>
    </source>
</evidence>
<dbReference type="Proteomes" id="UP000485058">
    <property type="component" value="Unassembled WGS sequence"/>
</dbReference>
<protein>
    <submittedName>
        <fullName evidence="2">Cytoplasmic dynein heavy chain 1b</fullName>
    </submittedName>
</protein>
<feature type="region of interest" description="Disordered" evidence="1">
    <location>
        <begin position="69"/>
        <end position="92"/>
    </location>
</feature>
<dbReference type="EMBL" id="BLLF01000445">
    <property type="protein sequence ID" value="GFH11887.1"/>
    <property type="molecule type" value="Genomic_DNA"/>
</dbReference>
<comment type="caution">
    <text evidence="2">The sequence shown here is derived from an EMBL/GenBank/DDBJ whole genome shotgun (WGS) entry which is preliminary data.</text>
</comment>